<evidence type="ECO:0000256" key="2">
    <source>
        <dbReference type="SAM" id="MobiDB-lite"/>
    </source>
</evidence>
<reference evidence="4" key="1">
    <citation type="journal article" date="2019" name="Curr. Biol.">
        <title>Genome Sequence of Striga asiatica Provides Insight into the Evolution of Plant Parasitism.</title>
        <authorList>
            <person name="Yoshida S."/>
            <person name="Kim S."/>
            <person name="Wafula E.K."/>
            <person name="Tanskanen J."/>
            <person name="Kim Y.M."/>
            <person name="Honaas L."/>
            <person name="Yang Z."/>
            <person name="Spallek T."/>
            <person name="Conn C.E."/>
            <person name="Ichihashi Y."/>
            <person name="Cheong K."/>
            <person name="Cui S."/>
            <person name="Der J.P."/>
            <person name="Gundlach H."/>
            <person name="Jiao Y."/>
            <person name="Hori C."/>
            <person name="Ishida J.K."/>
            <person name="Kasahara H."/>
            <person name="Kiba T."/>
            <person name="Kim M.S."/>
            <person name="Koo N."/>
            <person name="Laohavisit A."/>
            <person name="Lee Y.H."/>
            <person name="Lumba S."/>
            <person name="McCourt P."/>
            <person name="Mortimer J.C."/>
            <person name="Mutuku J.M."/>
            <person name="Nomura T."/>
            <person name="Sasaki-Sekimoto Y."/>
            <person name="Seto Y."/>
            <person name="Wang Y."/>
            <person name="Wakatake T."/>
            <person name="Sakakibara H."/>
            <person name="Demura T."/>
            <person name="Yamaguchi S."/>
            <person name="Yoneyama K."/>
            <person name="Manabe R.I."/>
            <person name="Nelson D.C."/>
            <person name="Schulman A.H."/>
            <person name="Timko M.P."/>
            <person name="dePamphilis C.W."/>
            <person name="Choi D."/>
            <person name="Shirasu K."/>
        </authorList>
    </citation>
    <scope>NUCLEOTIDE SEQUENCE [LARGE SCALE GENOMIC DNA]</scope>
    <source>
        <strain evidence="4">cv. UVA1</strain>
    </source>
</reference>
<evidence type="ECO:0000313" key="3">
    <source>
        <dbReference type="EMBL" id="GER29517.1"/>
    </source>
</evidence>
<dbReference type="AlphaFoldDB" id="A0A5A7PAS1"/>
<accession>A0A5A7PAS1</accession>
<comment type="similarity">
    <text evidence="1">Belongs to the 'GDSL' lipolytic enzyme family.</text>
</comment>
<feature type="compositionally biased region" description="Basic residues" evidence="2">
    <location>
        <begin position="232"/>
        <end position="242"/>
    </location>
</feature>
<protein>
    <submittedName>
        <fullName evidence="3">GDSL-like Lipase/Acylhydrolase superfamily protein</fullName>
    </submittedName>
</protein>
<dbReference type="PANTHER" id="PTHR22835">
    <property type="entry name" value="ZINC FINGER FYVE DOMAIN CONTAINING PROTEIN"/>
    <property type="match status" value="1"/>
</dbReference>
<comment type="caution">
    <text evidence="3">The sequence shown here is derived from an EMBL/GenBank/DDBJ whole genome shotgun (WGS) entry which is preliminary data.</text>
</comment>
<organism evidence="3 4">
    <name type="scientific">Striga asiatica</name>
    <name type="common">Asiatic witchweed</name>
    <name type="synonym">Buchnera asiatica</name>
    <dbReference type="NCBI Taxonomy" id="4170"/>
    <lineage>
        <taxon>Eukaryota</taxon>
        <taxon>Viridiplantae</taxon>
        <taxon>Streptophyta</taxon>
        <taxon>Embryophyta</taxon>
        <taxon>Tracheophyta</taxon>
        <taxon>Spermatophyta</taxon>
        <taxon>Magnoliopsida</taxon>
        <taxon>eudicotyledons</taxon>
        <taxon>Gunneridae</taxon>
        <taxon>Pentapetalae</taxon>
        <taxon>asterids</taxon>
        <taxon>lamiids</taxon>
        <taxon>Lamiales</taxon>
        <taxon>Orobanchaceae</taxon>
        <taxon>Buchnereae</taxon>
        <taxon>Striga</taxon>
    </lineage>
</organism>
<feature type="compositionally biased region" description="Basic and acidic residues" evidence="2">
    <location>
        <begin position="164"/>
        <end position="178"/>
    </location>
</feature>
<keyword evidence="3" id="KW-0378">Hydrolase</keyword>
<feature type="region of interest" description="Disordered" evidence="2">
    <location>
        <begin position="76"/>
        <end position="276"/>
    </location>
</feature>
<dbReference type="OrthoDB" id="1600564at2759"/>
<feature type="compositionally biased region" description="Low complexity" evidence="2">
    <location>
        <begin position="82"/>
        <end position="98"/>
    </location>
</feature>
<evidence type="ECO:0000256" key="1">
    <source>
        <dbReference type="ARBA" id="ARBA00008668"/>
    </source>
</evidence>
<evidence type="ECO:0000313" key="4">
    <source>
        <dbReference type="Proteomes" id="UP000325081"/>
    </source>
</evidence>
<feature type="compositionally biased region" description="Basic and acidic residues" evidence="2">
    <location>
        <begin position="256"/>
        <end position="276"/>
    </location>
</feature>
<sequence length="276" mass="30656">MINTNRFNDPFKICCGHHQNNVHVWCGQAVKINGSDLIGDSCGSPESCVSWDGVHYSQAANQWIANQILNGTFSEPPIPIMSKTSTLTPTAETTSSPTRQTPQAKNQADPKSPKPQLIRKPARTQNSKQRAVREELKDPSPAAPPSLMDRAKPAGIKQGTRRPQPKENRDKLASEEGSQHNSPLTVTPAEQNRINRRRDSHKDQSSLETPSPSVRPRRPDLTPSPATVFRPAHSRRSTRRKGAERGSANPRRIFRRSAEVERQGQIEGERRSTFSG</sequence>
<dbReference type="InterPro" id="IPR036514">
    <property type="entry name" value="SGNH_hydro_sf"/>
</dbReference>
<dbReference type="PANTHER" id="PTHR22835:SF546">
    <property type="entry name" value="GDSL-LIKE LIPASE_ACYLHYDROLASE"/>
    <property type="match status" value="1"/>
</dbReference>
<dbReference type="Proteomes" id="UP000325081">
    <property type="component" value="Unassembled WGS sequence"/>
</dbReference>
<dbReference type="EMBL" id="BKCP01003891">
    <property type="protein sequence ID" value="GER29517.1"/>
    <property type="molecule type" value="Genomic_DNA"/>
</dbReference>
<proteinExistence type="inferred from homology"/>
<feature type="compositionally biased region" description="Polar residues" evidence="2">
    <location>
        <begin position="179"/>
        <end position="192"/>
    </location>
</feature>
<keyword evidence="4" id="KW-1185">Reference proteome</keyword>
<name>A0A5A7PAS1_STRAF</name>
<dbReference type="Gene3D" id="3.40.50.1110">
    <property type="entry name" value="SGNH hydrolase"/>
    <property type="match status" value="1"/>
</dbReference>
<gene>
    <name evidence="3" type="ORF">STAS_05383</name>
</gene>
<dbReference type="GO" id="GO:0016787">
    <property type="term" value="F:hydrolase activity"/>
    <property type="evidence" value="ECO:0007669"/>
    <property type="project" value="UniProtKB-KW"/>
</dbReference>